<protein>
    <submittedName>
        <fullName evidence="1">CLUMA_CG019330, isoform A</fullName>
    </submittedName>
</protein>
<evidence type="ECO:0000313" key="1">
    <source>
        <dbReference type="EMBL" id="CRL06112.1"/>
    </source>
</evidence>
<evidence type="ECO:0000313" key="2">
    <source>
        <dbReference type="Proteomes" id="UP000183832"/>
    </source>
</evidence>
<gene>
    <name evidence="1" type="ORF">CLUMA_CG019330</name>
</gene>
<proteinExistence type="predicted"/>
<accession>A0A1J1J197</accession>
<name>A0A1J1J197_9DIPT</name>
<keyword evidence="2" id="KW-1185">Reference proteome</keyword>
<sequence length="108" mass="12707">MRLQQLWVGNCLKYAIFELISVNNFCHKHTTPKLLFDCCFVAEKLLFVIVCRVISEKEKKDATRKTSHSKFKLMKRLIRFSIFVEENIDHFITIKTSKALKRASKTLV</sequence>
<dbReference type="EMBL" id="CVRI01000066">
    <property type="protein sequence ID" value="CRL06112.1"/>
    <property type="molecule type" value="Genomic_DNA"/>
</dbReference>
<reference evidence="1 2" key="1">
    <citation type="submission" date="2015-04" db="EMBL/GenBank/DDBJ databases">
        <authorList>
            <person name="Syromyatnikov M.Y."/>
            <person name="Popov V.N."/>
        </authorList>
    </citation>
    <scope>NUCLEOTIDE SEQUENCE [LARGE SCALE GENOMIC DNA]</scope>
</reference>
<organism evidence="1 2">
    <name type="scientific">Clunio marinus</name>
    <dbReference type="NCBI Taxonomy" id="568069"/>
    <lineage>
        <taxon>Eukaryota</taxon>
        <taxon>Metazoa</taxon>
        <taxon>Ecdysozoa</taxon>
        <taxon>Arthropoda</taxon>
        <taxon>Hexapoda</taxon>
        <taxon>Insecta</taxon>
        <taxon>Pterygota</taxon>
        <taxon>Neoptera</taxon>
        <taxon>Endopterygota</taxon>
        <taxon>Diptera</taxon>
        <taxon>Nematocera</taxon>
        <taxon>Chironomoidea</taxon>
        <taxon>Chironomidae</taxon>
        <taxon>Clunio</taxon>
    </lineage>
</organism>
<dbReference type="Proteomes" id="UP000183832">
    <property type="component" value="Unassembled WGS sequence"/>
</dbReference>
<dbReference type="AlphaFoldDB" id="A0A1J1J197"/>